<reference evidence="1 2" key="1">
    <citation type="submission" date="2024-02" db="EMBL/GenBank/DDBJ databases">
        <title>De novo assembly and annotation of 12 fungi associated with fruit tree decline syndrome in Ontario, Canada.</title>
        <authorList>
            <person name="Sulman M."/>
            <person name="Ellouze W."/>
            <person name="Ilyukhin E."/>
        </authorList>
    </citation>
    <scope>NUCLEOTIDE SEQUENCE [LARGE SCALE GENOMIC DNA]</scope>
    <source>
        <strain evidence="1 2">M11/M66-122</strain>
    </source>
</reference>
<dbReference type="EMBL" id="JAKJXP020000094">
    <property type="protein sequence ID" value="KAK7747067.1"/>
    <property type="molecule type" value="Genomic_DNA"/>
</dbReference>
<sequence length="326" mass="37132">MPTQLTVRRRPALDTMPLEILTMIMCLMMGPEDATSVWFDFRRVCRTFKEAVEIAIRIHILPSISMQFNTSNWERVQVVGPIIKKWIRAGTLSLPFSGLAIDETRATFTLNKLDNKGLSSVSLVNLKRSPLAVIISFRVQEGTGKFKDIAIEKLKRGLECYASTHSLPGPLRAPSPFVASTCAFPPPRVEDVGLDLERMQITLPWKPIISSLFEEQALIAKHLKASALKDIERDPWANGTTLSRKDEALKLALSSRCCRQIRFTLSLAYAVEKRNEERQFQSQRHDDKGSHGFGANTIIFDPETYMLYHQGWKDMTVDFENLWYQE</sequence>
<accession>A0AAN9UG42</accession>
<evidence type="ECO:0000313" key="2">
    <source>
        <dbReference type="Proteomes" id="UP001320420"/>
    </source>
</evidence>
<name>A0AAN9UG42_9PEZI</name>
<organism evidence="1 2">
    <name type="scientific">Diatrype stigma</name>
    <dbReference type="NCBI Taxonomy" id="117547"/>
    <lineage>
        <taxon>Eukaryota</taxon>
        <taxon>Fungi</taxon>
        <taxon>Dikarya</taxon>
        <taxon>Ascomycota</taxon>
        <taxon>Pezizomycotina</taxon>
        <taxon>Sordariomycetes</taxon>
        <taxon>Xylariomycetidae</taxon>
        <taxon>Xylariales</taxon>
        <taxon>Diatrypaceae</taxon>
        <taxon>Diatrype</taxon>
    </lineage>
</organism>
<dbReference type="AlphaFoldDB" id="A0AAN9UG42"/>
<proteinExistence type="predicted"/>
<comment type="caution">
    <text evidence="1">The sequence shown here is derived from an EMBL/GenBank/DDBJ whole genome shotgun (WGS) entry which is preliminary data.</text>
</comment>
<dbReference type="Proteomes" id="UP001320420">
    <property type="component" value="Unassembled WGS sequence"/>
</dbReference>
<gene>
    <name evidence="1" type="ORF">SLS62_009223</name>
</gene>
<evidence type="ECO:0000313" key="1">
    <source>
        <dbReference type="EMBL" id="KAK7747067.1"/>
    </source>
</evidence>
<protein>
    <recommendedName>
        <fullName evidence="3">F-box domain-containing protein</fullName>
    </recommendedName>
</protein>
<keyword evidence="2" id="KW-1185">Reference proteome</keyword>
<evidence type="ECO:0008006" key="3">
    <source>
        <dbReference type="Google" id="ProtNLM"/>
    </source>
</evidence>